<comment type="caution">
    <text evidence="15">The sequence shown here is derived from an EMBL/GenBank/DDBJ whole genome shotgun (WGS) entry which is preliminary data.</text>
</comment>
<feature type="domain" description="ABC transporter" evidence="13">
    <location>
        <begin position="408"/>
        <end position="645"/>
    </location>
</feature>
<feature type="transmembrane region" description="Helical" evidence="12">
    <location>
        <begin position="77"/>
        <end position="101"/>
    </location>
</feature>
<dbReference type="FunFam" id="1.20.1560.10:FF:000021">
    <property type="entry name" value="ABC transporter B family member 6"/>
    <property type="match status" value="1"/>
</dbReference>
<dbReference type="Gene3D" id="1.20.1560.10">
    <property type="entry name" value="ABC transporter type 1, transmembrane domain"/>
    <property type="match status" value="2"/>
</dbReference>
<keyword evidence="3" id="KW-0813">Transport</keyword>
<dbReference type="InterPro" id="IPR011527">
    <property type="entry name" value="ABC1_TM_dom"/>
</dbReference>
<evidence type="ECO:0000313" key="16">
    <source>
        <dbReference type="Proteomes" id="UP001633002"/>
    </source>
</evidence>
<organism evidence="15 16">
    <name type="scientific">Riccia sorocarpa</name>
    <dbReference type="NCBI Taxonomy" id="122646"/>
    <lineage>
        <taxon>Eukaryota</taxon>
        <taxon>Viridiplantae</taxon>
        <taxon>Streptophyta</taxon>
        <taxon>Embryophyta</taxon>
        <taxon>Marchantiophyta</taxon>
        <taxon>Marchantiopsida</taxon>
        <taxon>Marchantiidae</taxon>
        <taxon>Marchantiales</taxon>
        <taxon>Ricciaceae</taxon>
        <taxon>Riccia</taxon>
    </lineage>
</organism>
<dbReference type="PANTHER" id="PTHR43394">
    <property type="entry name" value="ATP-DEPENDENT PERMEASE MDL1, MITOCHONDRIAL"/>
    <property type="match status" value="1"/>
</dbReference>
<keyword evidence="6" id="KW-0547">Nucleotide-binding</keyword>
<gene>
    <name evidence="15" type="ORF">R1sor_020933</name>
</gene>
<keyword evidence="10" id="KW-0325">Glycoprotein</keyword>
<keyword evidence="16" id="KW-1185">Reference proteome</keyword>
<feature type="region of interest" description="Disordered" evidence="11">
    <location>
        <begin position="18"/>
        <end position="54"/>
    </location>
</feature>
<dbReference type="InterPro" id="IPR036640">
    <property type="entry name" value="ABC1_TM_sf"/>
</dbReference>
<proteinExistence type="inferred from homology"/>
<dbReference type="Gene3D" id="3.40.50.300">
    <property type="entry name" value="P-loop containing nucleotide triphosphate hydrolases"/>
    <property type="match status" value="2"/>
</dbReference>
<feature type="compositionally biased region" description="Pro residues" evidence="11">
    <location>
        <begin position="669"/>
        <end position="684"/>
    </location>
</feature>
<comment type="subcellular location">
    <subcellularLocation>
        <location evidence="1">Membrane</location>
        <topology evidence="1">Multi-pass membrane protein</topology>
    </subcellularLocation>
</comment>
<dbReference type="Proteomes" id="UP001633002">
    <property type="component" value="Unassembled WGS sequence"/>
</dbReference>
<dbReference type="GO" id="GO:0016020">
    <property type="term" value="C:membrane"/>
    <property type="evidence" value="ECO:0007669"/>
    <property type="project" value="UniProtKB-SubCell"/>
</dbReference>
<evidence type="ECO:0000256" key="8">
    <source>
        <dbReference type="ARBA" id="ARBA00022989"/>
    </source>
</evidence>
<evidence type="ECO:0000256" key="1">
    <source>
        <dbReference type="ARBA" id="ARBA00004141"/>
    </source>
</evidence>
<feature type="transmembrane region" description="Helical" evidence="12">
    <location>
        <begin position="1146"/>
        <end position="1168"/>
    </location>
</feature>
<evidence type="ECO:0000256" key="9">
    <source>
        <dbReference type="ARBA" id="ARBA00023136"/>
    </source>
</evidence>
<feature type="transmembrane region" description="Helical" evidence="12">
    <location>
        <begin position="917"/>
        <end position="942"/>
    </location>
</feature>
<dbReference type="InterPro" id="IPR003593">
    <property type="entry name" value="AAA+_ATPase"/>
</dbReference>
<feature type="transmembrane region" description="Helical" evidence="12">
    <location>
        <begin position="230"/>
        <end position="252"/>
    </location>
</feature>
<feature type="compositionally biased region" description="Acidic residues" evidence="11">
    <location>
        <begin position="43"/>
        <end position="54"/>
    </location>
</feature>
<accession>A0ABD3GIH9</accession>
<feature type="transmembrane region" description="Helical" evidence="12">
    <location>
        <begin position="1102"/>
        <end position="1126"/>
    </location>
</feature>
<dbReference type="GO" id="GO:0005524">
    <property type="term" value="F:ATP binding"/>
    <property type="evidence" value="ECO:0007669"/>
    <property type="project" value="UniProtKB-KW"/>
</dbReference>
<evidence type="ECO:0000256" key="5">
    <source>
        <dbReference type="ARBA" id="ARBA00022737"/>
    </source>
</evidence>
<keyword evidence="4 12" id="KW-0812">Transmembrane</keyword>
<sequence length="1453" mass="161004">MMISRGLFGWSPPHMQPLTPVSEVSEPPESPSPYLDFGSEPVQLDEEPQGDELDGVEQPQAAVPFVKLFEYATPLDWLLMSLGFAAAAAHGVALPLFLHYFGKIVNLFGTYKDRGLGAIDYLEQESSKYALYVVYISGGVLLAGWIEICCWIYTGERQAAVIRSKYVQILLKQDMAFFDTYGSRGSIVSQVSNDALLVQYVLSEKVGNYVHNMATCIAGFAVGFVNCWQIALLTLGTAPFIVAAGGISNLFLNRLAEMVQEAYAEAAAIAEQAISYVRTVYSYANETTVKYSYANALQATLRYGVLISLVQGVGLGFIYGIALCSCSLQFWVGRFLIKRQGVTGGEIVAAVFAIILSGLGLNQAATNFQAFDQGRIAAHRLFEMITRIMPPPAPPPEAKILSEVQGTIEFRNVYFSYPSSPDIPILSGLYLTIPARKTVALVGSNGSGKSSVISLIERFYDPTLVSGEVLLDGENLKNLKTDWLRSQIGLVSQEPALLATSIRDNILYGRVASTDEIEEAAKMAHAHTFISSLPAGYDTQVGYDGLVLSEEKMLKLSVARAVLKNPPILLLDEATSNLDADAERSVQEALDILMLGRSTVVIAHRLASIRNADVIAVLQEGLLVEHGTHDELIRVDGSYADLIRFQETAKPARRSRRFEVSPFPVSDQPSPPSTQPRSSPPPLCKSPSLKRQNGVRLPDFAKLIESPPNPSPPPGKKQGSGELSSESFDKHMGISAPPIRWQETPDVPSLQTLNVEFQPSAQVQETNSSKTSVESLPGKNALEALKNLEVPPLPSLPPLEVRAHKRQGSNISDPESPVSPLLTTDPRRERSHSKNYARTISELVETEEKHEPPEMFHSEIPSLMRLARLSAPEWFCALLGSVGAALFGSFNPLFALILSELVHTYYYSQGDELRKQVSKWCLLIMGMGIVTVLVNFLQHFYFGIMGEKMTERVRRLMFSAILRNEVGWFDKEENSIEVLSMRLANDATYVRAAFSNRLSVLIQDATSILVVLLVGMLLDWRLAVLGLATFVPLTFAAVTQQLWMMGFSGDIREGHSKARRVLEEAVANIHNIFAFNAERKVLYLFKQQMKVPLWRSFVRGQVCGIIFGVSQFFLFASNALVLWYAARLLKIHTRFQEAEFPRPLRAYLVFSFVTFVMIEAFGLAPLILKRRKSIVPVFAIIDRKSKVESDDHVGLKLAHIAGRLEFQDVEFMYPTKPDIVILHNFNLKVEAGQTVAIVGTAGSGKTSVLSLVERFFEPQYGRILLDGKDLKLLNVRWLRSNLGLVQQEPVLFSTTIRENIMYARPNATEAEMTEAARIANAHHFICSLPHGYDTHIGMRGLQLSPGQRLRIVIARVVLKNPPILLIDEASSAVEADSNRVVQEALDHLIMGSRTTIVVAHRLAVLRRVDLVALLHDGQIVEEGSHDTLMTKLGLYARLMQPQFNRNLRQHRNS</sequence>
<dbReference type="InterPro" id="IPR003439">
    <property type="entry name" value="ABC_transporter-like_ATP-bd"/>
</dbReference>
<evidence type="ECO:0000256" key="11">
    <source>
        <dbReference type="SAM" id="MobiDB-lite"/>
    </source>
</evidence>
<reference evidence="15 16" key="1">
    <citation type="submission" date="2024-09" db="EMBL/GenBank/DDBJ databases">
        <title>Chromosome-scale assembly of Riccia sorocarpa.</title>
        <authorList>
            <person name="Paukszto L."/>
        </authorList>
    </citation>
    <scope>NUCLEOTIDE SEQUENCE [LARGE SCALE GENOMIC DNA]</scope>
    <source>
        <strain evidence="15">LP-2024</strain>
        <tissue evidence="15">Aerial parts of the thallus</tissue>
    </source>
</reference>
<dbReference type="FunFam" id="3.40.50.300:FF:001683">
    <property type="entry name" value="ABC transporter B family member 20"/>
    <property type="match status" value="1"/>
</dbReference>
<evidence type="ECO:0000256" key="2">
    <source>
        <dbReference type="ARBA" id="ARBA00007577"/>
    </source>
</evidence>
<evidence type="ECO:0008006" key="17">
    <source>
        <dbReference type="Google" id="ProtNLM"/>
    </source>
</evidence>
<dbReference type="CDD" id="cd18577">
    <property type="entry name" value="ABC_6TM_Pgp_ABCB1_D1_like"/>
    <property type="match status" value="1"/>
</dbReference>
<evidence type="ECO:0000256" key="3">
    <source>
        <dbReference type="ARBA" id="ARBA00022448"/>
    </source>
</evidence>
<dbReference type="Pfam" id="PF00005">
    <property type="entry name" value="ABC_tran"/>
    <property type="match status" value="2"/>
</dbReference>
<keyword evidence="8 12" id="KW-1133">Transmembrane helix</keyword>
<feature type="transmembrane region" description="Helical" evidence="12">
    <location>
        <begin position="347"/>
        <end position="365"/>
    </location>
</feature>
<evidence type="ECO:0000256" key="7">
    <source>
        <dbReference type="ARBA" id="ARBA00022840"/>
    </source>
</evidence>
<feature type="transmembrane region" description="Helical" evidence="12">
    <location>
        <begin position="1024"/>
        <end position="1043"/>
    </location>
</feature>
<dbReference type="PROSITE" id="PS50929">
    <property type="entry name" value="ABC_TM1F"/>
    <property type="match status" value="2"/>
</dbReference>
<feature type="transmembrane region" description="Helical" evidence="12">
    <location>
        <begin position="305"/>
        <end position="332"/>
    </location>
</feature>
<keyword evidence="7" id="KW-0067">ATP-binding</keyword>
<feature type="transmembrane region" description="Helical" evidence="12">
    <location>
        <begin position="129"/>
        <end position="153"/>
    </location>
</feature>
<evidence type="ECO:0000256" key="10">
    <source>
        <dbReference type="ARBA" id="ARBA00023180"/>
    </source>
</evidence>
<keyword evidence="9 12" id="KW-0472">Membrane</keyword>
<dbReference type="InterPro" id="IPR039421">
    <property type="entry name" value="Type_1_exporter"/>
</dbReference>
<feature type="region of interest" description="Disordered" evidence="11">
    <location>
        <begin position="804"/>
        <end position="837"/>
    </location>
</feature>
<feature type="transmembrane region" description="Helical" evidence="12">
    <location>
        <begin position="998"/>
        <end position="1018"/>
    </location>
</feature>
<dbReference type="PROSITE" id="PS50893">
    <property type="entry name" value="ABC_TRANSPORTER_2"/>
    <property type="match status" value="2"/>
</dbReference>
<feature type="domain" description="ABC transmembrane type-1" evidence="14">
    <location>
        <begin position="878"/>
        <end position="1129"/>
    </location>
</feature>
<protein>
    <recommendedName>
        <fullName evidence="17">ABC transporter B family member 20</fullName>
    </recommendedName>
</protein>
<dbReference type="FunFam" id="3.40.50.300:FF:000240">
    <property type="entry name" value="ABC transporter B family member 20"/>
    <property type="match status" value="1"/>
</dbReference>
<evidence type="ECO:0000256" key="12">
    <source>
        <dbReference type="SAM" id="Phobius"/>
    </source>
</evidence>
<name>A0ABD3GIH9_9MARC</name>
<feature type="domain" description="ABC transmembrane type-1" evidence="14">
    <location>
        <begin position="82"/>
        <end position="373"/>
    </location>
</feature>
<evidence type="ECO:0000259" key="13">
    <source>
        <dbReference type="PROSITE" id="PS50893"/>
    </source>
</evidence>
<evidence type="ECO:0000259" key="14">
    <source>
        <dbReference type="PROSITE" id="PS50929"/>
    </source>
</evidence>
<keyword evidence="5" id="KW-0677">Repeat</keyword>
<evidence type="ECO:0000313" key="15">
    <source>
        <dbReference type="EMBL" id="KAL3677977.1"/>
    </source>
</evidence>
<feature type="region of interest" description="Disordered" evidence="11">
    <location>
        <begin position="653"/>
        <end position="732"/>
    </location>
</feature>
<dbReference type="SMART" id="SM00382">
    <property type="entry name" value="AAA"/>
    <property type="match status" value="2"/>
</dbReference>
<feature type="transmembrane region" description="Helical" evidence="12">
    <location>
        <begin position="874"/>
        <end position="897"/>
    </location>
</feature>
<dbReference type="SUPFAM" id="SSF52540">
    <property type="entry name" value="P-loop containing nucleoside triphosphate hydrolases"/>
    <property type="match status" value="2"/>
</dbReference>
<evidence type="ECO:0000256" key="4">
    <source>
        <dbReference type="ARBA" id="ARBA00022692"/>
    </source>
</evidence>
<dbReference type="CDD" id="cd18578">
    <property type="entry name" value="ABC_6TM_Pgp_ABCB1_D2_like"/>
    <property type="match status" value="1"/>
</dbReference>
<evidence type="ECO:0000256" key="6">
    <source>
        <dbReference type="ARBA" id="ARBA00022741"/>
    </source>
</evidence>
<dbReference type="SUPFAM" id="SSF90123">
    <property type="entry name" value="ABC transporter transmembrane region"/>
    <property type="match status" value="2"/>
</dbReference>
<feature type="domain" description="ABC transporter" evidence="13">
    <location>
        <begin position="1204"/>
        <end position="1441"/>
    </location>
</feature>
<dbReference type="InterPro" id="IPR027417">
    <property type="entry name" value="P-loop_NTPase"/>
</dbReference>
<dbReference type="EMBL" id="JBJQOH010000007">
    <property type="protein sequence ID" value="KAL3677977.1"/>
    <property type="molecule type" value="Genomic_DNA"/>
</dbReference>
<dbReference type="Pfam" id="PF00664">
    <property type="entry name" value="ABC_membrane"/>
    <property type="match status" value="2"/>
</dbReference>
<dbReference type="PANTHER" id="PTHR43394:SF11">
    <property type="entry name" value="ATP-BINDING CASSETTE TRANSPORTER"/>
    <property type="match status" value="1"/>
</dbReference>
<comment type="similarity">
    <text evidence="2">Belongs to the ABC transporter superfamily. ABCB family. Multidrug resistance exporter (TC 3.A.1.201) subfamily.</text>
</comment>